<accession>A0A3E0I1L8</accession>
<gene>
    <name evidence="1" type="ORF">C7448_103337</name>
</gene>
<dbReference type="EMBL" id="QUNS01000003">
    <property type="protein sequence ID" value="REH52602.1"/>
    <property type="molecule type" value="Genomic_DNA"/>
</dbReference>
<dbReference type="Proteomes" id="UP000256884">
    <property type="component" value="Unassembled WGS sequence"/>
</dbReference>
<protein>
    <submittedName>
        <fullName evidence="1">Uncharacterized protein</fullName>
    </submittedName>
</protein>
<evidence type="ECO:0000313" key="1">
    <source>
        <dbReference type="EMBL" id="REH52602.1"/>
    </source>
</evidence>
<comment type="caution">
    <text evidence="1">The sequence shown here is derived from an EMBL/GenBank/DDBJ whole genome shotgun (WGS) entry which is preliminary data.</text>
</comment>
<organism evidence="1 2">
    <name type="scientific">Tenacibaculum gallaicum</name>
    <dbReference type="NCBI Taxonomy" id="561505"/>
    <lineage>
        <taxon>Bacteria</taxon>
        <taxon>Pseudomonadati</taxon>
        <taxon>Bacteroidota</taxon>
        <taxon>Flavobacteriia</taxon>
        <taxon>Flavobacteriales</taxon>
        <taxon>Flavobacteriaceae</taxon>
        <taxon>Tenacibaculum</taxon>
    </lineage>
</organism>
<sequence length="157" mass="17871">MEKMTTDPENLTLLKGPKGKRYIMRLAENKYLGYPKDSKEKEELDMIIVDNEKDAILINKSTKSLVEKGYYTWAFYPNGDKKKGKRIDYRLVGDFRRIFGSNHDSKAVSWKPENENGGKFYAVAPKVPEALHPRIGNKGDKLIAAANGGYDVELIEK</sequence>
<dbReference type="AlphaFoldDB" id="A0A3E0I1L8"/>
<keyword evidence="2" id="KW-1185">Reference proteome</keyword>
<evidence type="ECO:0000313" key="2">
    <source>
        <dbReference type="Proteomes" id="UP000256884"/>
    </source>
</evidence>
<reference evidence="1 2" key="1">
    <citation type="submission" date="2018-08" db="EMBL/GenBank/DDBJ databases">
        <title>Genomic Encyclopedia of Type Strains, Phase IV (KMG-IV): sequencing the most valuable type-strain genomes for metagenomic binning, comparative biology and taxonomic classification.</title>
        <authorList>
            <person name="Goeker M."/>
        </authorList>
    </citation>
    <scope>NUCLEOTIDE SEQUENCE [LARGE SCALE GENOMIC DNA]</scope>
    <source>
        <strain evidence="1 2">DSM 18841</strain>
    </source>
</reference>
<name>A0A3E0I1L8_9FLAO</name>
<proteinExistence type="predicted"/>